<dbReference type="PATRIC" id="fig|2041.4.peg.2951"/>
<feature type="chain" id="PRO_5038806314" description="Integral membrane protein" evidence="2">
    <location>
        <begin position="22"/>
        <end position="275"/>
    </location>
</feature>
<evidence type="ECO:0000313" key="3">
    <source>
        <dbReference type="EMBL" id="ALX05754.1"/>
    </source>
</evidence>
<proteinExistence type="predicted"/>
<dbReference type="KEGG" id="aer:AERYTH_14150"/>
<feature type="transmembrane region" description="Helical" evidence="1">
    <location>
        <begin position="196"/>
        <end position="217"/>
    </location>
</feature>
<feature type="transmembrane region" description="Helical" evidence="1">
    <location>
        <begin position="169"/>
        <end position="189"/>
    </location>
</feature>
<evidence type="ECO:0000313" key="4">
    <source>
        <dbReference type="Proteomes" id="UP000067689"/>
    </source>
</evidence>
<gene>
    <name evidence="3" type="ORF">AERYTH_14150</name>
</gene>
<keyword evidence="2" id="KW-0732">Signal</keyword>
<feature type="transmembrane region" description="Helical" evidence="1">
    <location>
        <begin position="249"/>
        <end position="270"/>
    </location>
</feature>
<protein>
    <recommendedName>
        <fullName evidence="5">Integral membrane protein</fullName>
    </recommendedName>
</protein>
<keyword evidence="1" id="KW-0472">Membrane</keyword>
<evidence type="ECO:0000256" key="1">
    <source>
        <dbReference type="SAM" id="Phobius"/>
    </source>
</evidence>
<keyword evidence="4" id="KW-1185">Reference proteome</keyword>
<keyword evidence="1" id="KW-0812">Transmembrane</keyword>
<accession>A0A0U3T4X8</accession>
<organism evidence="3 4">
    <name type="scientific">Aeromicrobium erythreum</name>
    <dbReference type="NCBI Taxonomy" id="2041"/>
    <lineage>
        <taxon>Bacteria</taxon>
        <taxon>Bacillati</taxon>
        <taxon>Actinomycetota</taxon>
        <taxon>Actinomycetes</taxon>
        <taxon>Propionibacteriales</taxon>
        <taxon>Nocardioidaceae</taxon>
        <taxon>Aeromicrobium</taxon>
    </lineage>
</organism>
<dbReference type="AlphaFoldDB" id="A0A0U3T4X8"/>
<sequence>MRLMRGFLAAVSGLVAVVALAVALPAAWVAASVADEDGFVSLSRDVVTDGAVQDAASDLLTTRLEREAGLPAQLAETGRRLLERATDRVFDDPQLSGAWAQTLRRTHAALLDDPAAASGQVPVPLDLAPLARLAAERTDGLVDAPDRLVVELPGGPDARALRLVDESPGLALAAGLVAAVGALVALLVARRRGVALVWLGVGAVAAAGLDAGLARLARERTVDASTGDGLQTALVRALADVGVTSFDGWLVWTALSGAVLAVLGVVVALVGRRTA</sequence>
<reference evidence="3 4" key="1">
    <citation type="journal article" date="1991" name="Int. J. Syst. Bacteriol.">
        <title>Description of the erythromycin-producing bacterium Arthrobacter sp. strain NRRL B-3381 as Aeromicrobium erythreum gen. nov., sp. nov.</title>
        <authorList>
            <person name="Miller E.S."/>
            <person name="Woese C.R."/>
            <person name="Brenner S."/>
        </authorList>
    </citation>
    <scope>NUCLEOTIDE SEQUENCE [LARGE SCALE GENOMIC DNA]</scope>
    <source>
        <strain evidence="3 4">AR18</strain>
    </source>
</reference>
<keyword evidence="1" id="KW-1133">Transmembrane helix</keyword>
<name>A0A0U3T4X8_9ACTN</name>
<feature type="signal peptide" evidence="2">
    <location>
        <begin position="1"/>
        <end position="21"/>
    </location>
</feature>
<dbReference type="STRING" id="2041.AERYTH_14150"/>
<evidence type="ECO:0000256" key="2">
    <source>
        <dbReference type="SAM" id="SignalP"/>
    </source>
</evidence>
<evidence type="ECO:0008006" key="5">
    <source>
        <dbReference type="Google" id="ProtNLM"/>
    </source>
</evidence>
<dbReference type="EMBL" id="CP011502">
    <property type="protein sequence ID" value="ALX05754.1"/>
    <property type="molecule type" value="Genomic_DNA"/>
</dbReference>
<dbReference type="Proteomes" id="UP000067689">
    <property type="component" value="Chromosome"/>
</dbReference>